<evidence type="ECO:0000259" key="2">
    <source>
        <dbReference type="PROSITE" id="PS50011"/>
    </source>
</evidence>
<feature type="region of interest" description="Disordered" evidence="1">
    <location>
        <begin position="389"/>
        <end position="421"/>
    </location>
</feature>
<protein>
    <recommendedName>
        <fullName evidence="2">Protein kinase domain-containing protein</fullName>
    </recommendedName>
</protein>
<dbReference type="PROSITE" id="PS50011">
    <property type="entry name" value="PROTEIN_KINASE_DOM"/>
    <property type="match status" value="1"/>
</dbReference>
<evidence type="ECO:0000256" key="1">
    <source>
        <dbReference type="SAM" id="MobiDB-lite"/>
    </source>
</evidence>
<dbReference type="Pfam" id="PF00069">
    <property type="entry name" value="Pkinase"/>
    <property type="match status" value="1"/>
</dbReference>
<dbReference type="InterPro" id="IPR011009">
    <property type="entry name" value="Kinase-like_dom_sf"/>
</dbReference>
<sequence length="421" mass="47447">MSAEKSANTLPPHPSSNSVDRPSFRCLCPLIYSGMWVVTKTSSSPMAAYSLCFMRLVEATLLPIYINADPQSKKLEAICHLIFYDRIEKEIKWHTKTYNIGSDVRSYYRLGLLLLNIRRAAEEMTVHRGFSGISSLLNHFEVAKTALRNSTKDMPMRVARGNVTEISDLPQFSNLGKFDPKISDKIQQEMIHSRSIRVWPPPSAGYVSDYVGKRSHMKELEILDHLADVQGVIPVTYDGPFVDRFLTDIDSDDHLIIMPWAGHTLPSYPIISAEVAHRIALDLLKILQNVHTRGIAHLNLTPNNIVIDKRYTSHPLNLVGFSHAVWDTEDLEDGLYRHKAGSPGWQAPEVLSGEPYDPFCADLWSLGHVLRSVLAEYCESTAIKTQDHRRWVGTGEPSNKTDPAASHLYHNQTPAMKKQVL</sequence>
<gene>
    <name evidence="3" type="ORF">AAF712_007494</name>
</gene>
<evidence type="ECO:0000313" key="3">
    <source>
        <dbReference type="EMBL" id="KAL0065430.1"/>
    </source>
</evidence>
<keyword evidence="4" id="KW-1185">Reference proteome</keyword>
<dbReference type="SUPFAM" id="SSF56112">
    <property type="entry name" value="Protein kinase-like (PK-like)"/>
    <property type="match status" value="1"/>
</dbReference>
<dbReference type="Proteomes" id="UP001437256">
    <property type="component" value="Unassembled WGS sequence"/>
</dbReference>
<proteinExistence type="predicted"/>
<reference evidence="3 4" key="1">
    <citation type="submission" date="2024-05" db="EMBL/GenBank/DDBJ databases">
        <title>A draft genome resource for the thread blight pathogen Marasmius tenuissimus strain MS-2.</title>
        <authorList>
            <person name="Yulfo-Soto G.E."/>
            <person name="Baruah I.K."/>
            <person name="Amoako-Attah I."/>
            <person name="Bukari Y."/>
            <person name="Meinhardt L.W."/>
            <person name="Bailey B.A."/>
            <person name="Cohen S.P."/>
        </authorList>
    </citation>
    <scope>NUCLEOTIDE SEQUENCE [LARGE SCALE GENOMIC DNA]</scope>
    <source>
        <strain evidence="3 4">MS-2</strain>
    </source>
</reference>
<dbReference type="PANTHER" id="PTHR24362:SF309">
    <property type="entry name" value="PROTEIN KINASE DOMAIN-CONTAINING PROTEIN"/>
    <property type="match status" value="1"/>
</dbReference>
<dbReference type="EMBL" id="JBBXMP010000047">
    <property type="protein sequence ID" value="KAL0065430.1"/>
    <property type="molecule type" value="Genomic_DNA"/>
</dbReference>
<dbReference type="SMART" id="SM00220">
    <property type="entry name" value="S_TKc"/>
    <property type="match status" value="1"/>
</dbReference>
<feature type="region of interest" description="Disordered" evidence="1">
    <location>
        <begin position="1"/>
        <end position="20"/>
    </location>
</feature>
<name>A0ABR2ZUR2_9AGAR</name>
<accession>A0ABR2ZUR2</accession>
<dbReference type="InterPro" id="IPR000719">
    <property type="entry name" value="Prot_kinase_dom"/>
</dbReference>
<organism evidence="3 4">
    <name type="scientific">Marasmius tenuissimus</name>
    <dbReference type="NCBI Taxonomy" id="585030"/>
    <lineage>
        <taxon>Eukaryota</taxon>
        <taxon>Fungi</taxon>
        <taxon>Dikarya</taxon>
        <taxon>Basidiomycota</taxon>
        <taxon>Agaricomycotina</taxon>
        <taxon>Agaricomycetes</taxon>
        <taxon>Agaricomycetidae</taxon>
        <taxon>Agaricales</taxon>
        <taxon>Marasmiineae</taxon>
        <taxon>Marasmiaceae</taxon>
        <taxon>Marasmius</taxon>
    </lineage>
</organism>
<dbReference type="Gene3D" id="1.10.510.10">
    <property type="entry name" value="Transferase(Phosphotransferase) domain 1"/>
    <property type="match status" value="1"/>
</dbReference>
<dbReference type="PANTHER" id="PTHR24362">
    <property type="entry name" value="SERINE/THREONINE-PROTEIN KINASE NEK"/>
    <property type="match status" value="1"/>
</dbReference>
<feature type="domain" description="Protein kinase" evidence="2">
    <location>
        <begin position="152"/>
        <end position="421"/>
    </location>
</feature>
<evidence type="ECO:0000313" key="4">
    <source>
        <dbReference type="Proteomes" id="UP001437256"/>
    </source>
</evidence>
<comment type="caution">
    <text evidence="3">The sequence shown here is derived from an EMBL/GenBank/DDBJ whole genome shotgun (WGS) entry which is preliminary data.</text>
</comment>